<comment type="subcellular location">
    <subcellularLocation>
        <location evidence="1">Nucleus</location>
    </subcellularLocation>
</comment>
<evidence type="ECO:0000256" key="6">
    <source>
        <dbReference type="ARBA" id="ARBA00022741"/>
    </source>
</evidence>
<dbReference type="Pfam" id="PF01909">
    <property type="entry name" value="NTP_transf_2"/>
    <property type="match status" value="1"/>
</dbReference>
<sequence length="1190" mass="133382">MANPTRLSTTSRDTALCIIPPRSQWPKIDQLRSHYDKAYGKWPPHINLVYPFVQVDALPRAAEAVQSAAAHQHQRPLDVCLDSAGVFQHRHDNTIFVHDSDDSQLRDLRAAVLGALGQHDDGGHRLHMTIGQSEDMNESWHEFLLQKARWLPKVEWSVDQLHLLVREKSPSGGSEMKTWATISLEDGSICKSEPPRPFFDELPTPKESDGIPYSYLGDGLWGQSLRGDYSISSCAETSTLAVSTYNVLAEFNFPPSQARYPLIVKNILSDHARSDVLVLEEVTDDFLAFLLREPDIQELFTFASWGPPNQEEIQPLPSHNNIVVLSKHTFTWESVPFHREHKGAIVVQFPALGQWDDADFKPVILAAVHLTHGLKEGAIAAKKLELETILKYLDGTYPENPTILAGDFNITTSSYTIRQTLEKKAASSQAITHLHNFEKAIAQSGFVDTWTESQIEKAAASDDDPDPAFFEGEQGATYDPTINTLTATIVGSGFNMRPQRYDRILVKGDDYFKTLKFNKFGFITDDGGKFASDHWGVRAVLRLGPEAESQRTPAITARVAPVQLKEAKHLSRSGESFSELLKQVQALPSEEEIEKHAIAFKLLRETIIDASLPMVSTEAGRCNTALVVVPVGSYGLGVWTPSSDIDCLCIGPFSSSTFFSLATQRLRKAADNGIKLMRRVKAHTGTMLELEVQGVKVDLQYAPAGAIAGKWPDCLRLPASDPAWMLSAQTLNKLKPIRDLDYVRRSVPDIVKFRLAHRFIKTWAKRRGIYALKYGYLGGISITILLARLHKLLAHESAAVSLSDLLATFFNHYASFDWRADLVFDPFFHKQLNYRRTDREPLAILGYAPPALNTCLAASVPSVRTITEEFQRADKMLSEGGMMWSRLLETDGSADFLKSFRSYIKINVQFWGGSLTKGRGLVGWLESRCVSLLVDLHRRLPDLHVRFWPARFVEVTDGASVEDDQGDYEGFYLVGLDKLEGATTDDKAMQEKLVDVLRKFEDQIRGDQKYFDECTSWMEASVIRRTALKPLEVDAREWGEYTIGDDESDEEEEEEDEEAQASTVYEDYQAVHSASKKGKTTNQPRSVVVSKPEGAGKFRTASDVLNRLRWDPSLDSGDFIVGYEDRFTGAMEKALDTWKTEQTDEEFIPQHRILYFKRRSDSTVVWERRTRIDLLFGSGGGGGGRGGSST</sequence>
<comment type="similarity">
    <text evidence="2">Belongs to the poly(A) polymerase family.</text>
</comment>
<proteinExistence type="inferred from homology"/>
<evidence type="ECO:0000259" key="12">
    <source>
        <dbReference type="Pfam" id="PF04457"/>
    </source>
</evidence>
<dbReference type="EMBL" id="JAWRVE010000039">
    <property type="protein sequence ID" value="KAL1869869.1"/>
    <property type="molecule type" value="Genomic_DNA"/>
</dbReference>
<reference evidence="14 15" key="1">
    <citation type="journal article" date="2024" name="IMA Fungus">
        <title>IMA Genome - F19 : A genome assembly and annotation guide to empower mycologists, including annotated draft genome sequences of Ceratocystis pirilliformis, Diaporthe australafricana, Fusarium ophioides, Paecilomyces lecythidis, and Sporothrix stenoceras.</title>
        <authorList>
            <person name="Aylward J."/>
            <person name="Wilson A.M."/>
            <person name="Visagie C.M."/>
            <person name="Spraker J."/>
            <person name="Barnes I."/>
            <person name="Buitendag C."/>
            <person name="Ceriani C."/>
            <person name="Del Mar Angel L."/>
            <person name="du Plessis D."/>
            <person name="Fuchs T."/>
            <person name="Gasser K."/>
            <person name="Kramer D."/>
            <person name="Li W."/>
            <person name="Munsamy K."/>
            <person name="Piso A."/>
            <person name="Price J.L."/>
            <person name="Sonnekus B."/>
            <person name="Thomas C."/>
            <person name="van der Nest A."/>
            <person name="van Dijk A."/>
            <person name="van Heerden A."/>
            <person name="van Vuuren N."/>
            <person name="Yilmaz N."/>
            <person name="Duong T.A."/>
            <person name="van der Merwe N.A."/>
            <person name="Wingfield M.J."/>
            <person name="Wingfield B.D."/>
        </authorList>
    </citation>
    <scope>NUCLEOTIDE SEQUENCE [LARGE SCALE GENOMIC DNA]</scope>
    <source>
        <strain evidence="14 15">CMW 18300</strain>
    </source>
</reference>
<dbReference type="SUPFAM" id="SSF55144">
    <property type="entry name" value="LigT-like"/>
    <property type="match status" value="1"/>
</dbReference>
<dbReference type="InterPro" id="IPR002934">
    <property type="entry name" value="Polymerase_NTP_transf_dom"/>
</dbReference>
<evidence type="ECO:0000256" key="5">
    <source>
        <dbReference type="ARBA" id="ARBA00022679"/>
    </source>
</evidence>
<evidence type="ECO:0000256" key="2">
    <source>
        <dbReference type="ARBA" id="ARBA00010912"/>
    </source>
</evidence>
<evidence type="ECO:0000256" key="3">
    <source>
        <dbReference type="ARBA" id="ARBA00012388"/>
    </source>
</evidence>
<dbReference type="InterPro" id="IPR011068">
    <property type="entry name" value="NuclTrfase_I-like_C"/>
</dbReference>
<evidence type="ECO:0000313" key="15">
    <source>
        <dbReference type="Proteomes" id="UP001583177"/>
    </source>
</evidence>
<protein>
    <recommendedName>
        <fullName evidence="3">polynucleotide adenylyltransferase</fullName>
        <ecNumber evidence="3">2.7.7.19</ecNumber>
    </recommendedName>
</protein>
<feature type="domain" description="MJ1316 RNA cyclic group end recognition" evidence="12">
    <location>
        <begin position="1098"/>
        <end position="1168"/>
    </location>
</feature>
<name>A0ABR3X2K9_9PEZI</name>
<dbReference type="SUPFAM" id="SSF55003">
    <property type="entry name" value="PAP/Archaeal CCA-adding enzyme, C-terminal domain"/>
    <property type="match status" value="1"/>
</dbReference>
<dbReference type="InterPro" id="IPR005135">
    <property type="entry name" value="Endo/exonuclease/phosphatase"/>
</dbReference>
<dbReference type="PANTHER" id="PTHR10682:SF23">
    <property type="entry name" value="POLYNUCLEOTIDE ADENYLYLTRANSFERASE"/>
    <property type="match status" value="1"/>
</dbReference>
<dbReference type="Pfam" id="PF04928">
    <property type="entry name" value="PAP_central"/>
    <property type="match status" value="1"/>
</dbReference>
<evidence type="ECO:0000259" key="10">
    <source>
        <dbReference type="Pfam" id="PF01909"/>
    </source>
</evidence>
<feature type="region of interest" description="Disordered" evidence="9">
    <location>
        <begin position="1070"/>
        <end position="1089"/>
    </location>
</feature>
<dbReference type="SUPFAM" id="SSF81631">
    <property type="entry name" value="PAP/OAS1 substrate-binding domain"/>
    <property type="match status" value="1"/>
</dbReference>
<accession>A0ABR3X2K9</accession>
<dbReference type="Pfam" id="PF04457">
    <property type="entry name" value="MJ1316"/>
    <property type="match status" value="1"/>
</dbReference>
<keyword evidence="15" id="KW-1185">Reference proteome</keyword>
<keyword evidence="7" id="KW-0067">ATP-binding</keyword>
<evidence type="ECO:0000256" key="1">
    <source>
        <dbReference type="ARBA" id="ARBA00004123"/>
    </source>
</evidence>
<dbReference type="Proteomes" id="UP001583177">
    <property type="component" value="Unassembled WGS sequence"/>
</dbReference>
<dbReference type="Gene3D" id="1.10.1410.10">
    <property type="match status" value="1"/>
</dbReference>
<feature type="domain" description="Poly(A) polymerase central" evidence="13">
    <location>
        <begin position="752"/>
        <end position="888"/>
    </location>
</feature>
<dbReference type="Pfam" id="PF13563">
    <property type="entry name" value="2_5_RNA_ligase2"/>
    <property type="match status" value="1"/>
</dbReference>
<evidence type="ECO:0000256" key="7">
    <source>
        <dbReference type="ARBA" id="ARBA00022840"/>
    </source>
</evidence>
<evidence type="ECO:0000313" key="14">
    <source>
        <dbReference type="EMBL" id="KAL1869869.1"/>
    </source>
</evidence>
<keyword evidence="4" id="KW-0507">mRNA processing</keyword>
<dbReference type="EC" id="2.7.7.19" evidence="3"/>
<evidence type="ECO:0000256" key="8">
    <source>
        <dbReference type="ARBA" id="ARBA00023242"/>
    </source>
</evidence>
<keyword evidence="5" id="KW-0808">Transferase</keyword>
<keyword evidence="8" id="KW-0539">Nucleus</keyword>
<evidence type="ECO:0000256" key="9">
    <source>
        <dbReference type="SAM" id="MobiDB-lite"/>
    </source>
</evidence>
<dbReference type="Gene3D" id="3.30.460.10">
    <property type="entry name" value="Beta Polymerase, domain 2"/>
    <property type="match status" value="1"/>
</dbReference>
<feature type="compositionally biased region" description="Acidic residues" evidence="9">
    <location>
        <begin position="1043"/>
        <end position="1059"/>
    </location>
</feature>
<dbReference type="Gene3D" id="3.60.10.10">
    <property type="entry name" value="Endonuclease/exonuclease/phosphatase"/>
    <property type="match status" value="1"/>
</dbReference>
<evidence type="ECO:0000256" key="4">
    <source>
        <dbReference type="ARBA" id="ARBA00022664"/>
    </source>
</evidence>
<feature type="domain" description="Polymerase nucleotidyl transferase" evidence="10">
    <location>
        <begin position="628"/>
        <end position="695"/>
    </location>
</feature>
<dbReference type="InterPro" id="IPR040459">
    <property type="entry name" value="MJ1316"/>
</dbReference>
<feature type="region of interest" description="Disordered" evidence="9">
    <location>
        <begin position="1039"/>
        <end position="1065"/>
    </location>
</feature>
<dbReference type="InterPro" id="IPR009097">
    <property type="entry name" value="Cyclic_Pdiesterase"/>
</dbReference>
<evidence type="ECO:0000259" key="11">
    <source>
        <dbReference type="Pfam" id="PF03372"/>
    </source>
</evidence>
<dbReference type="SUPFAM" id="SSF81301">
    <property type="entry name" value="Nucleotidyltransferase"/>
    <property type="match status" value="1"/>
</dbReference>
<gene>
    <name evidence="14" type="ORF">Daus18300_005329</name>
</gene>
<dbReference type="PANTHER" id="PTHR10682">
    <property type="entry name" value="POLY A POLYMERASE"/>
    <property type="match status" value="1"/>
</dbReference>
<dbReference type="InterPro" id="IPR036691">
    <property type="entry name" value="Endo/exonu/phosph_ase_sf"/>
</dbReference>
<feature type="domain" description="Endonuclease/exonuclease/phosphatase" evidence="11">
    <location>
        <begin position="244"/>
        <end position="534"/>
    </location>
</feature>
<dbReference type="SUPFAM" id="SSF56219">
    <property type="entry name" value="DNase I-like"/>
    <property type="match status" value="1"/>
</dbReference>
<comment type="caution">
    <text evidence="14">The sequence shown here is derived from an EMBL/GenBank/DDBJ whole genome shotgun (WGS) entry which is preliminary data.</text>
</comment>
<dbReference type="InterPro" id="IPR007012">
    <property type="entry name" value="PolA_pol_cen_dom"/>
</dbReference>
<dbReference type="Pfam" id="PF03372">
    <property type="entry name" value="Exo_endo_phos"/>
    <property type="match status" value="1"/>
</dbReference>
<dbReference type="Gene3D" id="3.90.1140.10">
    <property type="entry name" value="Cyclic phosphodiesterase"/>
    <property type="match status" value="1"/>
</dbReference>
<organism evidence="14 15">
    <name type="scientific">Diaporthe australafricana</name>
    <dbReference type="NCBI Taxonomy" id="127596"/>
    <lineage>
        <taxon>Eukaryota</taxon>
        <taxon>Fungi</taxon>
        <taxon>Dikarya</taxon>
        <taxon>Ascomycota</taxon>
        <taxon>Pezizomycotina</taxon>
        <taxon>Sordariomycetes</taxon>
        <taxon>Sordariomycetidae</taxon>
        <taxon>Diaporthales</taxon>
        <taxon>Diaporthaceae</taxon>
        <taxon>Diaporthe</taxon>
    </lineage>
</organism>
<evidence type="ECO:0000259" key="13">
    <source>
        <dbReference type="Pfam" id="PF04928"/>
    </source>
</evidence>
<dbReference type="InterPro" id="IPR043519">
    <property type="entry name" value="NT_sf"/>
</dbReference>
<keyword evidence="6" id="KW-0547">Nucleotide-binding</keyword>